<feature type="transmembrane region" description="Helical" evidence="8">
    <location>
        <begin position="166"/>
        <end position="186"/>
    </location>
</feature>
<comment type="subcellular location">
    <subcellularLocation>
        <location evidence="8">Cell inner membrane</location>
        <topology evidence="8">Multi-pass membrane protein</topology>
    </subcellularLocation>
    <subcellularLocation>
        <location evidence="1">Cell membrane</location>
        <topology evidence="1">Multi-pass membrane protein</topology>
    </subcellularLocation>
</comment>
<proteinExistence type="inferred from homology"/>
<evidence type="ECO:0000313" key="12">
    <source>
        <dbReference type="Proteomes" id="UP001431449"/>
    </source>
</evidence>
<feature type="domain" description="Major facilitator superfamily (MFS) profile" evidence="10">
    <location>
        <begin position="12"/>
        <end position="394"/>
    </location>
</feature>
<dbReference type="NCBIfam" id="TIGR00710">
    <property type="entry name" value="efflux_Bcr_CflA"/>
    <property type="match status" value="1"/>
</dbReference>
<evidence type="ECO:0000256" key="8">
    <source>
        <dbReference type="RuleBase" id="RU365088"/>
    </source>
</evidence>
<evidence type="ECO:0000256" key="4">
    <source>
        <dbReference type="ARBA" id="ARBA00022475"/>
    </source>
</evidence>
<protein>
    <recommendedName>
        <fullName evidence="8">Bcr/CflA family efflux transporter</fullName>
    </recommendedName>
</protein>
<dbReference type="PANTHER" id="PTHR23502:SF132">
    <property type="entry name" value="POLYAMINE TRANSPORTER 2-RELATED"/>
    <property type="match status" value="1"/>
</dbReference>
<feature type="transmembrane region" description="Helical" evidence="8">
    <location>
        <begin position="282"/>
        <end position="300"/>
    </location>
</feature>
<keyword evidence="5 8" id="KW-0812">Transmembrane</keyword>
<evidence type="ECO:0000256" key="2">
    <source>
        <dbReference type="ARBA" id="ARBA00006236"/>
    </source>
</evidence>
<dbReference type="SUPFAM" id="SSF103473">
    <property type="entry name" value="MFS general substrate transporter"/>
    <property type="match status" value="1"/>
</dbReference>
<keyword evidence="6 8" id="KW-1133">Transmembrane helix</keyword>
<feature type="transmembrane region" description="Helical" evidence="8">
    <location>
        <begin position="312"/>
        <end position="334"/>
    </location>
</feature>
<dbReference type="InterPro" id="IPR020846">
    <property type="entry name" value="MFS_dom"/>
</dbReference>
<dbReference type="InterPro" id="IPR036259">
    <property type="entry name" value="MFS_trans_sf"/>
</dbReference>
<gene>
    <name evidence="11" type="ORF">M0G41_08650</name>
</gene>
<dbReference type="RefSeq" id="WP_248207939.1">
    <property type="nucleotide sequence ID" value="NZ_JALNMH010000006.1"/>
</dbReference>
<feature type="transmembrane region" description="Helical" evidence="8">
    <location>
        <begin position="12"/>
        <end position="34"/>
    </location>
</feature>
<evidence type="ECO:0000256" key="6">
    <source>
        <dbReference type="ARBA" id="ARBA00022989"/>
    </source>
</evidence>
<evidence type="ECO:0000256" key="9">
    <source>
        <dbReference type="SAM" id="MobiDB-lite"/>
    </source>
</evidence>
<reference evidence="11" key="1">
    <citation type="submission" date="2022-04" db="EMBL/GenBank/DDBJ databases">
        <title>Lysobacter sp. CAU 1642 isolated from sea sand.</title>
        <authorList>
            <person name="Kim W."/>
        </authorList>
    </citation>
    <scope>NUCLEOTIDE SEQUENCE</scope>
    <source>
        <strain evidence="11">CAU 1642</strain>
    </source>
</reference>
<name>A0ABT0GGS1_9GAMM</name>
<feature type="region of interest" description="Disordered" evidence="9">
    <location>
        <begin position="398"/>
        <end position="417"/>
    </location>
</feature>
<keyword evidence="12" id="KW-1185">Reference proteome</keyword>
<comment type="similarity">
    <text evidence="2 8">Belongs to the major facilitator superfamily. Bcr/CmlA family.</text>
</comment>
<feature type="transmembrane region" description="Helical" evidence="8">
    <location>
        <begin position="103"/>
        <end position="124"/>
    </location>
</feature>
<accession>A0ABT0GGS1</accession>
<dbReference type="Gene3D" id="1.20.1720.10">
    <property type="entry name" value="Multidrug resistance protein D"/>
    <property type="match status" value="1"/>
</dbReference>
<dbReference type="Pfam" id="PF07690">
    <property type="entry name" value="MFS_1"/>
    <property type="match status" value="1"/>
</dbReference>
<feature type="transmembrane region" description="Helical" evidence="8">
    <location>
        <begin position="252"/>
        <end position="270"/>
    </location>
</feature>
<evidence type="ECO:0000256" key="3">
    <source>
        <dbReference type="ARBA" id="ARBA00022448"/>
    </source>
</evidence>
<feature type="transmembrane region" description="Helical" evidence="8">
    <location>
        <begin position="216"/>
        <end position="240"/>
    </location>
</feature>
<keyword evidence="3 8" id="KW-0813">Transport</keyword>
<keyword evidence="7 8" id="KW-0472">Membrane</keyword>
<dbReference type="PROSITE" id="PS50850">
    <property type="entry name" value="MFS"/>
    <property type="match status" value="1"/>
</dbReference>
<dbReference type="InterPro" id="IPR011701">
    <property type="entry name" value="MFS"/>
</dbReference>
<feature type="transmembrane region" description="Helical" evidence="8">
    <location>
        <begin position="46"/>
        <end position="65"/>
    </location>
</feature>
<dbReference type="EMBL" id="JALNMH010000006">
    <property type="protein sequence ID" value="MCK7593737.1"/>
    <property type="molecule type" value="Genomic_DNA"/>
</dbReference>
<feature type="transmembrane region" description="Helical" evidence="8">
    <location>
        <begin position="372"/>
        <end position="389"/>
    </location>
</feature>
<comment type="caution">
    <text evidence="11">The sequence shown here is derived from an EMBL/GenBank/DDBJ whole genome shotgun (WGS) entry which is preliminary data.</text>
</comment>
<dbReference type="Proteomes" id="UP001431449">
    <property type="component" value="Unassembled WGS sequence"/>
</dbReference>
<evidence type="ECO:0000313" key="11">
    <source>
        <dbReference type="EMBL" id="MCK7593737.1"/>
    </source>
</evidence>
<keyword evidence="8" id="KW-0997">Cell inner membrane</keyword>
<organism evidence="11 12">
    <name type="scientific">Pseudomarimonas salicorniae</name>
    <dbReference type="NCBI Taxonomy" id="2933270"/>
    <lineage>
        <taxon>Bacteria</taxon>
        <taxon>Pseudomonadati</taxon>
        <taxon>Pseudomonadota</taxon>
        <taxon>Gammaproteobacteria</taxon>
        <taxon>Lysobacterales</taxon>
        <taxon>Lysobacteraceae</taxon>
        <taxon>Pseudomarimonas</taxon>
    </lineage>
</organism>
<feature type="transmembrane region" description="Helical" evidence="8">
    <location>
        <begin position="346"/>
        <end position="366"/>
    </location>
</feature>
<feature type="transmembrane region" description="Helical" evidence="8">
    <location>
        <begin position="77"/>
        <end position="97"/>
    </location>
</feature>
<sequence length="417" mass="44069">MPAAPAPSIRRLALLLGALSMFGPFAIDTLFPAFPDLQRDFAASPVAVQQSITAYLVAYALMAMVHGPLSDALGRKPVIIAGALVFALASVGCALSGSLTELLAFRALQGMSAGAGQIVGRAIIRDCVEGAAAQRLMALVSMVFSVAPAIAPIIGGWIIAYAAWPAIFWALAGFAVLLALATWWLLPETHPAEARVPVNARRLAGTNLAILRNRQFLRLGFAGGFNFAAIFIYIASAPAFVLDILRLNAQQFGWFFVPMIAGMSTGAFLSSHLAGRMRAESTAAMGFAVCAIAVTGNLLWSQLGDPHSLWSVLPISLNSMGVAIAFPILMMAILDMYPRQRGGASSMQMVVGLSVNTVVAGALSPWASQSPVRLAACSLLLAAIAWLLWRSYLKRQPACPGPTQPEQVLALEPTDRL</sequence>
<keyword evidence="4" id="KW-1003">Cell membrane</keyword>
<dbReference type="PANTHER" id="PTHR23502">
    <property type="entry name" value="MAJOR FACILITATOR SUPERFAMILY"/>
    <property type="match status" value="1"/>
</dbReference>
<dbReference type="InterPro" id="IPR004812">
    <property type="entry name" value="Efflux_drug-R_Bcr/CmlA"/>
</dbReference>
<evidence type="ECO:0000256" key="1">
    <source>
        <dbReference type="ARBA" id="ARBA00004651"/>
    </source>
</evidence>
<evidence type="ECO:0000256" key="5">
    <source>
        <dbReference type="ARBA" id="ARBA00022692"/>
    </source>
</evidence>
<feature type="transmembrane region" description="Helical" evidence="8">
    <location>
        <begin position="136"/>
        <end position="160"/>
    </location>
</feature>
<dbReference type="CDD" id="cd17320">
    <property type="entry name" value="MFS_MdfA_MDR_like"/>
    <property type="match status" value="1"/>
</dbReference>
<evidence type="ECO:0000256" key="7">
    <source>
        <dbReference type="ARBA" id="ARBA00023136"/>
    </source>
</evidence>
<evidence type="ECO:0000259" key="10">
    <source>
        <dbReference type="PROSITE" id="PS50850"/>
    </source>
</evidence>